<evidence type="ECO:0000313" key="3">
    <source>
        <dbReference type="Proteomes" id="UP001054821"/>
    </source>
</evidence>
<organism evidence="2 3">
    <name type="scientific">Prunus dulcis</name>
    <name type="common">Almond</name>
    <name type="synonym">Amygdalus dulcis</name>
    <dbReference type="NCBI Taxonomy" id="3755"/>
    <lineage>
        <taxon>Eukaryota</taxon>
        <taxon>Viridiplantae</taxon>
        <taxon>Streptophyta</taxon>
        <taxon>Embryophyta</taxon>
        <taxon>Tracheophyta</taxon>
        <taxon>Spermatophyta</taxon>
        <taxon>Magnoliopsida</taxon>
        <taxon>eudicotyledons</taxon>
        <taxon>Gunneridae</taxon>
        <taxon>Pentapetalae</taxon>
        <taxon>rosids</taxon>
        <taxon>fabids</taxon>
        <taxon>Rosales</taxon>
        <taxon>Rosaceae</taxon>
        <taxon>Amygdaloideae</taxon>
        <taxon>Amygdaleae</taxon>
        <taxon>Prunus</taxon>
    </lineage>
</organism>
<evidence type="ECO:0000256" key="1">
    <source>
        <dbReference type="SAM" id="MobiDB-lite"/>
    </source>
</evidence>
<name>A0AAD4YWU2_PRUDU</name>
<dbReference type="Proteomes" id="UP001054821">
    <property type="component" value="Chromosome 6"/>
</dbReference>
<accession>A0AAD4YWU2</accession>
<proteinExistence type="predicted"/>
<reference evidence="2 3" key="1">
    <citation type="journal article" date="2022" name="G3 (Bethesda)">
        <title>Whole-genome sequence and methylome profiling of the almond [Prunus dulcis (Mill.) D.A. Webb] cultivar 'Nonpareil'.</title>
        <authorList>
            <person name="D'Amico-Willman K.M."/>
            <person name="Ouma W.Z."/>
            <person name="Meulia T."/>
            <person name="Sideli G.M."/>
            <person name="Gradziel T.M."/>
            <person name="Fresnedo-Ramirez J."/>
        </authorList>
    </citation>
    <scope>NUCLEOTIDE SEQUENCE [LARGE SCALE GENOMIC DNA]</scope>
    <source>
        <strain evidence="2">Clone GOH B32 T37-40</strain>
    </source>
</reference>
<gene>
    <name evidence="2" type="ORF">L3X38_033292</name>
</gene>
<comment type="caution">
    <text evidence="2">The sequence shown here is derived from an EMBL/GenBank/DDBJ whole genome shotgun (WGS) entry which is preliminary data.</text>
</comment>
<feature type="region of interest" description="Disordered" evidence="1">
    <location>
        <begin position="1"/>
        <end position="24"/>
    </location>
</feature>
<dbReference type="AlphaFoldDB" id="A0AAD4YWU2"/>
<sequence length="74" mass="8165">MWDSSPTGTGTGIPRNLINGDGFRDGGGGGERGWGWRFRMQPHLFNKVMHDICNYDAYFVQKCDATGVLGLLSE</sequence>
<evidence type="ECO:0000313" key="2">
    <source>
        <dbReference type="EMBL" id="KAI5324219.1"/>
    </source>
</evidence>
<protein>
    <submittedName>
        <fullName evidence="2">Uncharacterized protein</fullName>
    </submittedName>
</protein>
<dbReference type="EMBL" id="JAJFAZ020000006">
    <property type="protein sequence ID" value="KAI5324219.1"/>
    <property type="molecule type" value="Genomic_DNA"/>
</dbReference>
<keyword evidence="3" id="KW-1185">Reference proteome</keyword>